<protein>
    <submittedName>
        <fullName evidence="5">Response regulator</fullName>
    </submittedName>
</protein>
<dbReference type="PANTHER" id="PTHR44591">
    <property type="entry name" value="STRESS RESPONSE REGULATOR PROTEIN 1"/>
    <property type="match status" value="1"/>
</dbReference>
<proteinExistence type="predicted"/>
<gene>
    <name evidence="5" type="ORF">HC246_13190</name>
</gene>
<comment type="caution">
    <text evidence="5">The sequence shown here is derived from an EMBL/GenBank/DDBJ whole genome shotgun (WGS) entry which is preliminary data.</text>
</comment>
<feature type="compositionally biased region" description="Polar residues" evidence="3">
    <location>
        <begin position="124"/>
        <end position="137"/>
    </location>
</feature>
<evidence type="ECO:0000256" key="2">
    <source>
        <dbReference type="PROSITE-ProRule" id="PRU00169"/>
    </source>
</evidence>
<dbReference type="SMART" id="SM00448">
    <property type="entry name" value="REC"/>
    <property type="match status" value="1"/>
</dbReference>
<dbReference type="PROSITE" id="PS50110">
    <property type="entry name" value="RESPONSE_REGULATORY"/>
    <property type="match status" value="1"/>
</dbReference>
<dbReference type="Pfam" id="PF00072">
    <property type="entry name" value="Response_reg"/>
    <property type="match status" value="1"/>
</dbReference>
<dbReference type="Proteomes" id="UP000738376">
    <property type="component" value="Unassembled WGS sequence"/>
</dbReference>
<accession>A0ABX1LTV9</accession>
<dbReference type="RefSeq" id="WP_169363781.1">
    <property type="nucleotide sequence ID" value="NZ_JAAVJL010000001.1"/>
</dbReference>
<evidence type="ECO:0000256" key="3">
    <source>
        <dbReference type="SAM" id="MobiDB-lite"/>
    </source>
</evidence>
<feature type="compositionally biased region" description="Polar residues" evidence="3">
    <location>
        <begin position="145"/>
        <end position="161"/>
    </location>
</feature>
<keyword evidence="6" id="KW-1185">Reference proteome</keyword>
<feature type="region of interest" description="Disordered" evidence="3">
    <location>
        <begin position="124"/>
        <end position="161"/>
    </location>
</feature>
<dbReference type="InterPro" id="IPR001789">
    <property type="entry name" value="Sig_transdc_resp-reg_receiver"/>
</dbReference>
<feature type="modified residue" description="4-aspartylphosphate" evidence="2">
    <location>
        <position position="56"/>
    </location>
</feature>
<reference evidence="5 6" key="1">
    <citation type="submission" date="2020-03" db="EMBL/GenBank/DDBJ databases">
        <title>Draft Genome Sequence of 2-Methylisoborneol Producing Pseudanabaena yagii Strain GIHE-NHR1 Isolated from North Han River in South Korea.</title>
        <authorList>
            <person name="Jeong J."/>
        </authorList>
    </citation>
    <scope>NUCLEOTIDE SEQUENCE [LARGE SCALE GENOMIC DNA]</scope>
    <source>
        <strain evidence="5 6">GIHE-NHR1</strain>
    </source>
</reference>
<dbReference type="PANTHER" id="PTHR44591:SF3">
    <property type="entry name" value="RESPONSE REGULATORY DOMAIN-CONTAINING PROTEIN"/>
    <property type="match status" value="1"/>
</dbReference>
<dbReference type="InterPro" id="IPR050595">
    <property type="entry name" value="Bact_response_regulator"/>
</dbReference>
<evidence type="ECO:0000313" key="5">
    <source>
        <dbReference type="EMBL" id="NMF58945.1"/>
    </source>
</evidence>
<dbReference type="SUPFAM" id="SSF52172">
    <property type="entry name" value="CheY-like"/>
    <property type="match status" value="1"/>
</dbReference>
<name>A0ABX1LTV9_9CYAN</name>
<evidence type="ECO:0000256" key="1">
    <source>
        <dbReference type="ARBA" id="ARBA00022553"/>
    </source>
</evidence>
<evidence type="ECO:0000259" key="4">
    <source>
        <dbReference type="PROSITE" id="PS50110"/>
    </source>
</evidence>
<feature type="domain" description="Response regulatory" evidence="4">
    <location>
        <begin position="7"/>
        <end position="123"/>
    </location>
</feature>
<dbReference type="InterPro" id="IPR011006">
    <property type="entry name" value="CheY-like_superfamily"/>
</dbReference>
<keyword evidence="1 2" id="KW-0597">Phosphoprotein</keyword>
<dbReference type="Gene3D" id="3.40.50.2300">
    <property type="match status" value="1"/>
</dbReference>
<sequence length="239" mass="27021">MAMQNFQILIVDDNEINRDMLARRLHRKDFNLSMAVDGRAALSMIQANRYDLILLDIMMPEIDGYAVLKYLKKDPRLRNIPVIIISALEEMDSVMQCMEIGADDYLTKPFDPEMLKSAVNRCLSSRTTPSTPPNFNKPNDAPKATSVNTSDQITGFNLPENTTRGRSTNTITIDEVVLRIMQSGIINRKSYLYFSKAIYNSLFENIGLNEQELYQINSVFAAIQSGRIRVVDSSAPSKL</sequence>
<dbReference type="EMBL" id="JAAVJL010000001">
    <property type="protein sequence ID" value="NMF58945.1"/>
    <property type="molecule type" value="Genomic_DNA"/>
</dbReference>
<evidence type="ECO:0000313" key="6">
    <source>
        <dbReference type="Proteomes" id="UP000738376"/>
    </source>
</evidence>
<organism evidence="5 6">
    <name type="scientific">Pseudanabaena yagii GIHE-NHR1</name>
    <dbReference type="NCBI Taxonomy" id="2722753"/>
    <lineage>
        <taxon>Bacteria</taxon>
        <taxon>Bacillati</taxon>
        <taxon>Cyanobacteriota</taxon>
        <taxon>Cyanophyceae</taxon>
        <taxon>Pseudanabaenales</taxon>
        <taxon>Pseudanabaenaceae</taxon>
        <taxon>Pseudanabaena</taxon>
        <taxon>Pseudanabaena yagii</taxon>
    </lineage>
</organism>